<sequence length="308" mass="35921">MAELKQFIFFDFEMLCSDEGMSFESMEAIRLGAVKYNLQTKEVLTFDEYIKPLSTKPLSEFCKELTGIDNQHLADASSFQQVLEQFLTWVGGIKKSRFFSWSPSDLHRLKVDSRIHGIPSSTIAKIEKRYVDFQEIFTKRVSKTNASVESALQLYGLDFIGEKHHPMYDSYNTLRIYLKFLDEPIQSDLIMLNQFIFEQEPLPFNKVNAKLNHKILEDFSQLLANDVIHMKEARKILKKTSKLVKKYNNVLINRSGLFTDENIKLIEELVAFYHDFLNTFNEHHSFSSKVLILDHYITTNSTLYLKQG</sequence>
<dbReference type="InterPro" id="IPR047201">
    <property type="entry name" value="ERI-1_3'hExo-like"/>
</dbReference>
<dbReference type="Pfam" id="PF00929">
    <property type="entry name" value="RNase_T"/>
    <property type="match status" value="1"/>
</dbReference>
<proteinExistence type="predicted"/>
<dbReference type="EMBL" id="BAUT01000007">
    <property type="protein sequence ID" value="GAE25190.1"/>
    <property type="molecule type" value="Genomic_DNA"/>
</dbReference>
<name>W4PZR3_9BACI</name>
<protein>
    <submittedName>
        <fullName evidence="5">Exonuclease</fullName>
    </submittedName>
</protein>
<evidence type="ECO:0000256" key="1">
    <source>
        <dbReference type="ARBA" id="ARBA00022722"/>
    </source>
</evidence>
<dbReference type="Proteomes" id="UP000018890">
    <property type="component" value="Unassembled WGS sequence"/>
</dbReference>
<evidence type="ECO:0000259" key="4">
    <source>
        <dbReference type="SMART" id="SM00479"/>
    </source>
</evidence>
<dbReference type="AlphaFoldDB" id="W4PZR3"/>
<dbReference type="InterPro" id="IPR012337">
    <property type="entry name" value="RNaseH-like_sf"/>
</dbReference>
<evidence type="ECO:0000313" key="5">
    <source>
        <dbReference type="EMBL" id="GAE25190.1"/>
    </source>
</evidence>
<evidence type="ECO:0000256" key="2">
    <source>
        <dbReference type="ARBA" id="ARBA00022801"/>
    </source>
</evidence>
<gene>
    <name evidence="5" type="ORF">JCM9140_1170</name>
</gene>
<dbReference type="GO" id="GO:0000175">
    <property type="term" value="F:3'-5'-RNA exonuclease activity"/>
    <property type="evidence" value="ECO:0007669"/>
    <property type="project" value="InterPro"/>
</dbReference>
<dbReference type="InterPro" id="IPR036397">
    <property type="entry name" value="RNaseH_sf"/>
</dbReference>
<dbReference type="OrthoDB" id="159416at2"/>
<keyword evidence="1" id="KW-0540">Nuclease</keyword>
<feature type="domain" description="Exonuclease" evidence="4">
    <location>
        <begin position="6"/>
        <end position="186"/>
    </location>
</feature>
<keyword evidence="2" id="KW-0378">Hydrolase</keyword>
<dbReference type="SUPFAM" id="SSF53098">
    <property type="entry name" value="Ribonuclease H-like"/>
    <property type="match status" value="1"/>
</dbReference>
<dbReference type="PANTHER" id="PTHR23044">
    <property type="entry name" value="3'-5' EXONUCLEASE ERI1-RELATED"/>
    <property type="match status" value="1"/>
</dbReference>
<dbReference type="STRING" id="1236970.JCM9140_1170"/>
<dbReference type="CDD" id="cd06133">
    <property type="entry name" value="ERI-1_3'hExo_like"/>
    <property type="match status" value="1"/>
</dbReference>
<dbReference type="InterPro" id="IPR013520">
    <property type="entry name" value="Ribonucl_H"/>
</dbReference>
<evidence type="ECO:0000313" key="6">
    <source>
        <dbReference type="Proteomes" id="UP000018890"/>
    </source>
</evidence>
<keyword evidence="3 5" id="KW-0269">Exonuclease</keyword>
<dbReference type="SMART" id="SM00479">
    <property type="entry name" value="EXOIII"/>
    <property type="match status" value="1"/>
</dbReference>
<organism evidence="5 6">
    <name type="scientific">Halalkalibacter wakoensis JCM 9140</name>
    <dbReference type="NCBI Taxonomy" id="1236970"/>
    <lineage>
        <taxon>Bacteria</taxon>
        <taxon>Bacillati</taxon>
        <taxon>Bacillota</taxon>
        <taxon>Bacilli</taxon>
        <taxon>Bacillales</taxon>
        <taxon>Bacillaceae</taxon>
        <taxon>Halalkalibacter</taxon>
    </lineage>
</organism>
<evidence type="ECO:0000256" key="3">
    <source>
        <dbReference type="ARBA" id="ARBA00022839"/>
    </source>
</evidence>
<reference evidence="5" key="1">
    <citation type="journal article" date="2014" name="Genome Announc.">
        <title>Draft Genome Sequences of Three Alkaliphilic Bacillus Strains, Bacillus wakoensis JCM 9140T, Bacillus akibai JCM 9157T, and Bacillus hemicellulosilyticus JCM 9152T.</title>
        <authorList>
            <person name="Yuki M."/>
            <person name="Oshima K."/>
            <person name="Suda W."/>
            <person name="Oshida Y."/>
            <person name="Kitamura K."/>
            <person name="Iida T."/>
            <person name="Hattori M."/>
            <person name="Ohkuma M."/>
        </authorList>
    </citation>
    <scope>NUCLEOTIDE SEQUENCE [LARGE SCALE GENOMIC DNA]</scope>
    <source>
        <strain evidence="5">JCM 9140</strain>
    </source>
</reference>
<dbReference type="GO" id="GO:0003676">
    <property type="term" value="F:nucleic acid binding"/>
    <property type="evidence" value="ECO:0007669"/>
    <property type="project" value="InterPro"/>
</dbReference>
<dbReference type="Gene3D" id="3.30.420.10">
    <property type="entry name" value="Ribonuclease H-like superfamily/Ribonuclease H"/>
    <property type="match status" value="1"/>
</dbReference>
<dbReference type="PANTHER" id="PTHR23044:SF61">
    <property type="entry name" value="3'-5' EXORIBONUCLEASE 1-RELATED"/>
    <property type="match status" value="1"/>
</dbReference>
<keyword evidence="6" id="KW-1185">Reference proteome</keyword>
<dbReference type="InterPro" id="IPR051274">
    <property type="entry name" value="3-5_Exoribonuclease"/>
</dbReference>
<comment type="caution">
    <text evidence="5">The sequence shown here is derived from an EMBL/GenBank/DDBJ whole genome shotgun (WGS) entry which is preliminary data.</text>
</comment>
<accession>W4PZR3</accession>
<dbReference type="RefSeq" id="WP_034743242.1">
    <property type="nucleotide sequence ID" value="NZ_BAUT01000007.1"/>
</dbReference>